<protein>
    <submittedName>
        <fullName evidence="1">DUF952 domain-containing protein</fullName>
    </submittedName>
</protein>
<dbReference type="Proteomes" id="UP000238762">
    <property type="component" value="Unassembled WGS sequence"/>
</dbReference>
<dbReference type="PANTHER" id="PTHR34129">
    <property type="entry name" value="BLR1139 PROTEIN"/>
    <property type="match status" value="1"/>
</dbReference>
<reference evidence="1 2" key="1">
    <citation type="submission" date="2018-02" db="EMBL/GenBank/DDBJ databases">
        <authorList>
            <person name="Cohen D.B."/>
            <person name="Kent A.D."/>
        </authorList>
    </citation>
    <scope>NUCLEOTIDE SEQUENCE [LARGE SCALE GENOMIC DNA]</scope>
    <source>
        <strain evidence="1 2">CCAP 1448/3</strain>
    </source>
</reference>
<proteinExistence type="predicted"/>
<dbReference type="Gene3D" id="3.20.170.20">
    <property type="entry name" value="Protein of unknown function DUF952"/>
    <property type="match status" value="1"/>
</dbReference>
<dbReference type="RefSeq" id="WP_106287142.1">
    <property type="nucleotide sequence ID" value="NZ_CAWNTC010000176.1"/>
</dbReference>
<comment type="caution">
    <text evidence="1">The sequence shown here is derived from an EMBL/GenBank/DDBJ whole genome shotgun (WGS) entry which is preliminary data.</text>
</comment>
<dbReference type="Pfam" id="PF06108">
    <property type="entry name" value="DUF952"/>
    <property type="match status" value="1"/>
</dbReference>
<evidence type="ECO:0000313" key="1">
    <source>
        <dbReference type="EMBL" id="PSB04633.1"/>
    </source>
</evidence>
<name>A0A2T1C918_9CYAN</name>
<dbReference type="AlphaFoldDB" id="A0A2T1C918"/>
<keyword evidence="2" id="KW-1185">Reference proteome</keyword>
<dbReference type="PANTHER" id="PTHR34129:SF1">
    <property type="entry name" value="DUF952 DOMAIN-CONTAINING PROTEIN"/>
    <property type="match status" value="1"/>
</dbReference>
<dbReference type="InterPro" id="IPR009297">
    <property type="entry name" value="DUF952"/>
</dbReference>
<gene>
    <name evidence="1" type="ORF">C7B64_02810</name>
</gene>
<evidence type="ECO:0000313" key="2">
    <source>
        <dbReference type="Proteomes" id="UP000238762"/>
    </source>
</evidence>
<dbReference type="EMBL" id="PVWJ01000009">
    <property type="protein sequence ID" value="PSB04633.1"/>
    <property type="molecule type" value="Genomic_DNA"/>
</dbReference>
<organism evidence="1 2">
    <name type="scientific">Merismopedia glauca CCAP 1448/3</name>
    <dbReference type="NCBI Taxonomy" id="1296344"/>
    <lineage>
        <taxon>Bacteria</taxon>
        <taxon>Bacillati</taxon>
        <taxon>Cyanobacteriota</taxon>
        <taxon>Cyanophyceae</taxon>
        <taxon>Synechococcales</taxon>
        <taxon>Merismopediaceae</taxon>
        <taxon>Merismopedia</taxon>
    </lineage>
</organism>
<dbReference type="SUPFAM" id="SSF56399">
    <property type="entry name" value="ADP-ribosylation"/>
    <property type="match status" value="1"/>
</dbReference>
<accession>A0A2T1C918</accession>
<dbReference type="OrthoDB" id="5638018at2"/>
<sequence length="104" mass="11748">MIYRITNNYDWDLAQKNGYFVSADLNLEGFIHCSSIDQVVEVANRLYKGQTNLLLLEIEETRLSATLKWEDTHGSGELFPHVYGTIALDAIARCLNFQPNVAGL</sequence>
<reference evidence="1 2" key="2">
    <citation type="submission" date="2018-03" db="EMBL/GenBank/DDBJ databases">
        <title>The ancient ancestry and fast evolution of plastids.</title>
        <authorList>
            <person name="Moore K.R."/>
            <person name="Magnabosco C."/>
            <person name="Momper L."/>
            <person name="Gold D.A."/>
            <person name="Bosak T."/>
            <person name="Fournier G.P."/>
        </authorList>
    </citation>
    <scope>NUCLEOTIDE SEQUENCE [LARGE SCALE GENOMIC DNA]</scope>
    <source>
        <strain evidence="1 2">CCAP 1448/3</strain>
    </source>
</reference>